<name>A0ACC7PJ47_9PSED</name>
<dbReference type="Proteomes" id="UP001637618">
    <property type="component" value="Unassembled WGS sequence"/>
</dbReference>
<protein>
    <submittedName>
        <fullName evidence="1">Uncharacterized protein</fullName>
    </submittedName>
</protein>
<evidence type="ECO:0000313" key="1">
    <source>
        <dbReference type="EMBL" id="MFO2480373.1"/>
    </source>
</evidence>
<sequence length="53" mass="6232">MVFRARIFLREKAQTALSLWLAKPVDQGYYSNNVLKNKNKNQLLATVWRPLNL</sequence>
<comment type="caution">
    <text evidence="1">The sequence shown here is derived from an EMBL/GenBank/DDBJ whole genome shotgun (WGS) entry which is preliminary data.</text>
</comment>
<reference evidence="1" key="1">
    <citation type="submission" date="2022-11" db="EMBL/GenBank/DDBJ databases">
        <title>Draft genome sequences of strains of Pseudomonas imrae sp. nov.</title>
        <authorList>
            <person name="Salva Serra F."/>
            <person name="Nimje P."/>
            <person name="Moore E.R.B."/>
            <person name="Marathe N.P."/>
        </authorList>
    </citation>
    <scope>NUCLEOTIDE SEQUENCE</scope>
    <source>
        <strain evidence="1">15FMM2</strain>
    </source>
</reference>
<evidence type="ECO:0000313" key="2">
    <source>
        <dbReference type="Proteomes" id="UP001637618"/>
    </source>
</evidence>
<organism evidence="1 2">
    <name type="scientific">Pseudomonas imrae</name>
    <dbReference type="NCBI Taxonomy" id="2992837"/>
    <lineage>
        <taxon>Bacteria</taxon>
        <taxon>Pseudomonadati</taxon>
        <taxon>Pseudomonadota</taxon>
        <taxon>Gammaproteobacteria</taxon>
        <taxon>Pseudomonadales</taxon>
        <taxon>Pseudomonadaceae</taxon>
        <taxon>Pseudomonas</taxon>
    </lineage>
</organism>
<proteinExistence type="predicted"/>
<gene>
    <name evidence="1" type="ORF">OOJ96_23620</name>
</gene>
<keyword evidence="2" id="KW-1185">Reference proteome</keyword>
<dbReference type="EMBL" id="JAPEQY010000024">
    <property type="protein sequence ID" value="MFO2480373.1"/>
    <property type="molecule type" value="Genomic_DNA"/>
</dbReference>
<accession>A0ACC7PJ47</accession>